<dbReference type="HOGENOM" id="CLU_1628540_0_0_1"/>
<feature type="region of interest" description="Disordered" evidence="1">
    <location>
        <begin position="117"/>
        <end position="153"/>
    </location>
</feature>
<sequence length="165" mass="16729">GMGCNECTHPTCAHSLLALGVGQCVECEAGVLVFDPLSAPRWRMVCNRCSVLVHFFAGALRVKVVAAAAASSSSSAAAAGAKVVRSPLPDGATRHVGCVFCDPVFEPLVQLKHARAQRARRGGGRGAPAGAGTVGGRGGRGGGGGGFRGGRKPRDKMAALDAYFV</sequence>
<organism evidence="2">
    <name type="scientific">Petromyzon marinus</name>
    <name type="common">Sea lamprey</name>
    <dbReference type="NCBI Taxonomy" id="7757"/>
    <lineage>
        <taxon>Eukaryota</taxon>
        <taxon>Metazoa</taxon>
        <taxon>Chordata</taxon>
        <taxon>Craniata</taxon>
        <taxon>Vertebrata</taxon>
        <taxon>Cyclostomata</taxon>
        <taxon>Hyperoartia</taxon>
        <taxon>Petromyzontiformes</taxon>
        <taxon>Petromyzontidae</taxon>
        <taxon>Petromyzon</taxon>
    </lineage>
</organism>
<reference evidence="2" key="2">
    <citation type="submission" date="2025-09" db="UniProtKB">
        <authorList>
            <consortium name="Ensembl"/>
        </authorList>
    </citation>
    <scope>IDENTIFICATION</scope>
</reference>
<dbReference type="STRING" id="7757.ENSPMAP00000001980"/>
<proteinExistence type="predicted"/>
<evidence type="ECO:0000256" key="1">
    <source>
        <dbReference type="SAM" id="MobiDB-lite"/>
    </source>
</evidence>
<dbReference type="GeneTree" id="ENSGT00940000156516"/>
<dbReference type="Ensembl" id="ENSPMAT00000001990.1">
    <property type="protein sequence ID" value="ENSPMAP00000001980.1"/>
    <property type="gene ID" value="ENSPMAG00000001806.1"/>
</dbReference>
<protein>
    <submittedName>
        <fullName evidence="2">Uncharacterized protein</fullName>
    </submittedName>
</protein>
<dbReference type="AlphaFoldDB" id="S4R9U9"/>
<evidence type="ECO:0000313" key="2">
    <source>
        <dbReference type="Ensembl" id="ENSPMAP00000001980.1"/>
    </source>
</evidence>
<reference evidence="2" key="1">
    <citation type="submission" date="2025-08" db="UniProtKB">
        <authorList>
            <consortium name="Ensembl"/>
        </authorList>
    </citation>
    <scope>IDENTIFICATION</scope>
</reference>
<feature type="compositionally biased region" description="Gly residues" evidence="1">
    <location>
        <begin position="124"/>
        <end position="148"/>
    </location>
</feature>
<name>S4R9U9_PETMA</name>
<accession>S4R9U9</accession>